<dbReference type="EMBL" id="CAJOBI010251296">
    <property type="protein sequence ID" value="CAF5104868.1"/>
    <property type="molecule type" value="Genomic_DNA"/>
</dbReference>
<gene>
    <name evidence="1" type="ORF">SMN809_LOCUS61843</name>
</gene>
<dbReference type="Proteomes" id="UP000676336">
    <property type="component" value="Unassembled WGS sequence"/>
</dbReference>
<name>A0A8S3F518_9BILA</name>
<organism evidence="1 2">
    <name type="scientific">Rotaria magnacalcarata</name>
    <dbReference type="NCBI Taxonomy" id="392030"/>
    <lineage>
        <taxon>Eukaryota</taxon>
        <taxon>Metazoa</taxon>
        <taxon>Spiralia</taxon>
        <taxon>Gnathifera</taxon>
        <taxon>Rotifera</taxon>
        <taxon>Eurotatoria</taxon>
        <taxon>Bdelloidea</taxon>
        <taxon>Philodinida</taxon>
        <taxon>Philodinidae</taxon>
        <taxon>Rotaria</taxon>
    </lineage>
</organism>
<comment type="caution">
    <text evidence="1">The sequence shown here is derived from an EMBL/GenBank/DDBJ whole genome shotgun (WGS) entry which is preliminary data.</text>
</comment>
<feature type="non-terminal residue" evidence="1">
    <location>
        <position position="1"/>
    </location>
</feature>
<evidence type="ECO:0000313" key="2">
    <source>
        <dbReference type="Proteomes" id="UP000676336"/>
    </source>
</evidence>
<evidence type="ECO:0000313" key="1">
    <source>
        <dbReference type="EMBL" id="CAF5104868.1"/>
    </source>
</evidence>
<proteinExistence type="predicted"/>
<accession>A0A8S3F518</accession>
<dbReference type="AlphaFoldDB" id="A0A8S3F518"/>
<sequence length="313" mass="35736">STSQSESSIISIGNNSQGQSQLSYQQRSLADIHENLNVIERQKRLLDYLDEKIHQTENSLSPNLNNTLTKSLSRNSFNQDSSSIISNNEITMEDVTRLFSHQIDQQDQLIFAAQLCNSILNMQERIDEKTNILYAVEQAISNELNFVLHQQHYDALPCTLSSNINESNSSISNNDLITLKNSIYRSRELSRIQSKEMHDFDLSLREVDLLLASKYDELKYLEYETSSNLMTIQRSLTPNYTVQQNFRANNIDEQTTYETIDITPPGTNVVFTSIKEADEDSGINSLTSDDNNQTMSLIHQKLHTQNSQLETLV</sequence>
<protein>
    <submittedName>
        <fullName evidence="1">Uncharacterized protein</fullName>
    </submittedName>
</protein>
<reference evidence="1" key="1">
    <citation type="submission" date="2021-02" db="EMBL/GenBank/DDBJ databases">
        <authorList>
            <person name="Nowell W R."/>
        </authorList>
    </citation>
    <scope>NUCLEOTIDE SEQUENCE</scope>
</reference>